<dbReference type="PANTHER" id="PTHR33677">
    <property type="entry name" value="TRANSCRIPTIONAL REPRESSOR FRMR-RELATED"/>
    <property type="match status" value="1"/>
</dbReference>
<organism evidence="1 2">
    <name type="scientific">Alkalibacter rhizosphaerae</name>
    <dbReference type="NCBI Taxonomy" id="2815577"/>
    <lineage>
        <taxon>Bacteria</taxon>
        <taxon>Bacillati</taxon>
        <taxon>Bacillota</taxon>
        <taxon>Clostridia</taxon>
        <taxon>Eubacteriales</taxon>
        <taxon>Eubacteriaceae</taxon>
        <taxon>Alkalibacter</taxon>
    </lineage>
</organism>
<evidence type="ECO:0000313" key="2">
    <source>
        <dbReference type="Proteomes" id="UP000663499"/>
    </source>
</evidence>
<dbReference type="Gene3D" id="1.20.58.1000">
    <property type="entry name" value="Metal-sensitive repressor, helix protomer"/>
    <property type="match status" value="1"/>
</dbReference>
<reference evidence="1" key="1">
    <citation type="submission" date="2021-03" db="EMBL/GenBank/DDBJ databases">
        <title>Alkalibacter marinus sp. nov., isolated from tidal flat sediment.</title>
        <authorList>
            <person name="Namirimu T."/>
            <person name="Yang J.-A."/>
            <person name="Yang S.-H."/>
            <person name="Kim Y.-J."/>
            <person name="Kwon K.K."/>
        </authorList>
    </citation>
    <scope>NUCLEOTIDE SEQUENCE</scope>
    <source>
        <strain evidence="1">ES005</strain>
    </source>
</reference>
<dbReference type="EMBL" id="CP071444">
    <property type="protein sequence ID" value="QSX08769.1"/>
    <property type="molecule type" value="Genomic_DNA"/>
</dbReference>
<dbReference type="GO" id="GO:0046872">
    <property type="term" value="F:metal ion binding"/>
    <property type="evidence" value="ECO:0007669"/>
    <property type="project" value="InterPro"/>
</dbReference>
<dbReference type="InterPro" id="IPR038390">
    <property type="entry name" value="Metal_Tscrpt_repr_sf"/>
</dbReference>
<evidence type="ECO:0000313" key="1">
    <source>
        <dbReference type="EMBL" id="QSX08769.1"/>
    </source>
</evidence>
<gene>
    <name evidence="1" type="ORF">J0B03_01370</name>
</gene>
<accession>A0A975AIK4</accession>
<dbReference type="InterPro" id="IPR003735">
    <property type="entry name" value="Metal_Tscrpt_repr"/>
</dbReference>
<dbReference type="CDD" id="cd10148">
    <property type="entry name" value="CsoR-like_DUF156"/>
    <property type="match status" value="1"/>
</dbReference>
<keyword evidence="2" id="KW-1185">Reference proteome</keyword>
<dbReference type="Pfam" id="PF02583">
    <property type="entry name" value="Trns_repr_metal"/>
    <property type="match status" value="1"/>
</dbReference>
<dbReference type="RefSeq" id="WP_207300110.1">
    <property type="nucleotide sequence ID" value="NZ_CP071444.1"/>
</dbReference>
<dbReference type="GO" id="GO:0003677">
    <property type="term" value="F:DNA binding"/>
    <property type="evidence" value="ECO:0007669"/>
    <property type="project" value="InterPro"/>
</dbReference>
<proteinExistence type="predicted"/>
<protein>
    <submittedName>
        <fullName evidence="1">Metal-sensitive transcriptional regulator</fullName>
    </submittedName>
</protein>
<name>A0A975AIK4_9FIRM</name>
<sequence length="86" mass="9633">MEDQKKNILVRLNRIEGQIRGIRKMIESDEDCKAVLTQLSAVKSALDSTSAIVLDTHAKECLTGIITNNETMDLDDLLGLMKKFLK</sequence>
<dbReference type="GO" id="GO:0045892">
    <property type="term" value="P:negative regulation of DNA-templated transcription"/>
    <property type="evidence" value="ECO:0007669"/>
    <property type="project" value="UniProtKB-ARBA"/>
</dbReference>
<dbReference type="Proteomes" id="UP000663499">
    <property type="component" value="Chromosome"/>
</dbReference>
<dbReference type="KEGG" id="alka:J0B03_01370"/>
<dbReference type="AlphaFoldDB" id="A0A975AIK4"/>